<dbReference type="AlphaFoldDB" id="A0AAW0F3Q8"/>
<accession>A0AAW0F3Q8</accession>
<feature type="compositionally biased region" description="Low complexity" evidence="1">
    <location>
        <begin position="36"/>
        <end position="53"/>
    </location>
</feature>
<evidence type="ECO:0000256" key="1">
    <source>
        <dbReference type="SAM" id="MobiDB-lite"/>
    </source>
</evidence>
<feature type="compositionally biased region" description="Polar residues" evidence="1">
    <location>
        <begin position="19"/>
        <end position="35"/>
    </location>
</feature>
<evidence type="ECO:0000313" key="2">
    <source>
        <dbReference type="EMBL" id="KAK7201227.1"/>
    </source>
</evidence>
<sequence>MRRRGGVGAVTALRLPARLQSSTTRSWGSAATQDTAALLSSSSAAPSAPPLSRSARRARRRRRKAGELADTPPPPRRAAESERDLLRYFGRARRLYDPVPLHSASFTLQRASAQQAQRVPFATLFPTSSPAPPTGGGDAAADLLAGVQLRASQQTDWQYFRHLSPRFSSVADSSKLFGATEVPLQDVCADVAALWKTACAAWEAAMEVVDGAAHHHRCGDPQRLSRHYAMCLVVCFSQTQEKWAVGSSMRRIASQVCGLASAGAAAPQLFATTPMFVGLQGRDGLGGTASASDTVAYPTGGLYTLAALVQCLTRLAPHVLHPRACGSPTSLQGLGDPYTLQPLVFLLSDSWLHTRSVADLFGDDEVSAAPPWRDGVVSFTPAAVRRSVHVVPAVVSDRLSGKEEDAFARFIWCTMQRQVNVRCGA</sequence>
<feature type="compositionally biased region" description="Basic residues" evidence="1">
    <location>
        <begin position="54"/>
        <end position="64"/>
    </location>
</feature>
<dbReference type="Proteomes" id="UP001430356">
    <property type="component" value="Unassembled WGS sequence"/>
</dbReference>
<protein>
    <submittedName>
        <fullName evidence="2">Uncharacterized protein</fullName>
    </submittedName>
</protein>
<proteinExistence type="predicted"/>
<name>A0AAW0F3Q8_9TRYP</name>
<comment type="caution">
    <text evidence="2">The sequence shown here is derived from an EMBL/GenBank/DDBJ whole genome shotgun (WGS) entry which is preliminary data.</text>
</comment>
<gene>
    <name evidence="2" type="ORF">NESM_000184300</name>
</gene>
<evidence type="ECO:0000313" key="3">
    <source>
        <dbReference type="Proteomes" id="UP001430356"/>
    </source>
</evidence>
<reference evidence="2 3" key="1">
    <citation type="journal article" date="2021" name="MBio">
        <title>A New Model Trypanosomatid, Novymonas esmeraldas: Genomic Perception of Its 'Candidatus Pandoraea novymonadis' Endosymbiont.</title>
        <authorList>
            <person name="Zakharova A."/>
            <person name="Saura A."/>
            <person name="Butenko A."/>
            <person name="Podesvova L."/>
            <person name="Warmusova S."/>
            <person name="Kostygov A.Y."/>
            <person name="Nenarokova A."/>
            <person name="Lukes J."/>
            <person name="Opperdoes F.R."/>
            <person name="Yurchenko V."/>
        </authorList>
    </citation>
    <scope>NUCLEOTIDE SEQUENCE [LARGE SCALE GENOMIC DNA]</scope>
    <source>
        <strain evidence="2 3">E262AT.01</strain>
    </source>
</reference>
<dbReference type="EMBL" id="JAECZO010000012">
    <property type="protein sequence ID" value="KAK7201227.1"/>
    <property type="molecule type" value="Genomic_DNA"/>
</dbReference>
<keyword evidence="3" id="KW-1185">Reference proteome</keyword>
<feature type="region of interest" description="Disordered" evidence="1">
    <location>
        <begin position="18"/>
        <end position="82"/>
    </location>
</feature>
<organism evidence="2 3">
    <name type="scientific">Novymonas esmeraldas</name>
    <dbReference type="NCBI Taxonomy" id="1808958"/>
    <lineage>
        <taxon>Eukaryota</taxon>
        <taxon>Discoba</taxon>
        <taxon>Euglenozoa</taxon>
        <taxon>Kinetoplastea</taxon>
        <taxon>Metakinetoplastina</taxon>
        <taxon>Trypanosomatida</taxon>
        <taxon>Trypanosomatidae</taxon>
        <taxon>Novymonas</taxon>
    </lineage>
</organism>